<feature type="binding site" evidence="3">
    <location>
        <position position="393"/>
    </location>
    <ligand>
        <name>Zn(2+)</name>
        <dbReference type="ChEBI" id="CHEBI:29105"/>
        <label>2</label>
    </ligand>
</feature>
<dbReference type="SUPFAM" id="SSF53187">
    <property type="entry name" value="Zn-dependent exopeptidases"/>
    <property type="match status" value="1"/>
</dbReference>
<dbReference type="SUPFAM" id="SSF55031">
    <property type="entry name" value="Bacterial exopeptidase dimerisation domain"/>
    <property type="match status" value="1"/>
</dbReference>
<feature type="binding site" evidence="3">
    <location>
        <position position="93"/>
    </location>
    <ligand>
        <name>Zn(2+)</name>
        <dbReference type="ChEBI" id="CHEBI:29105"/>
        <label>1</label>
    </ligand>
</feature>
<dbReference type="EMBL" id="QYRN01000002">
    <property type="protein sequence ID" value="RIY02572.1"/>
    <property type="molecule type" value="Genomic_DNA"/>
</dbReference>
<keyword evidence="3" id="KW-0479">Metal-binding</keyword>
<dbReference type="GO" id="GO:0016813">
    <property type="term" value="F:hydrolase activity, acting on carbon-nitrogen (but not peptide) bonds, in linear amidines"/>
    <property type="evidence" value="ECO:0007669"/>
    <property type="project" value="InterPro"/>
</dbReference>
<dbReference type="InterPro" id="IPR036264">
    <property type="entry name" value="Bact_exopeptidase_dim_dom"/>
</dbReference>
<dbReference type="InterPro" id="IPR002933">
    <property type="entry name" value="Peptidase_M20"/>
</dbReference>
<keyword evidence="3" id="KW-0862">Zinc</keyword>
<dbReference type="PIRSF" id="PIRSF001235">
    <property type="entry name" value="Amidase_carbamoylase"/>
    <property type="match status" value="1"/>
</dbReference>
<dbReference type="Gene3D" id="3.40.630.10">
    <property type="entry name" value="Zn peptidases"/>
    <property type="match status" value="1"/>
</dbReference>
<dbReference type="GO" id="GO:0046872">
    <property type="term" value="F:metal ion binding"/>
    <property type="evidence" value="ECO:0007669"/>
    <property type="project" value="UniProtKB-KW"/>
</dbReference>
<reference evidence="5" key="1">
    <citation type="submission" date="2018-09" db="EMBL/GenBank/DDBJ databases">
        <authorList>
            <person name="Tuo L."/>
        </authorList>
    </citation>
    <scope>NUCLEOTIDE SEQUENCE [LARGE SCALE GENOMIC DNA]</scope>
    <source>
        <strain evidence="5">M2BS4Y-1</strain>
    </source>
</reference>
<comment type="similarity">
    <text evidence="1">Belongs to the peptidase M20 family.</text>
</comment>
<organism evidence="4 5">
    <name type="scientific">Aureimonas flava</name>
    <dbReference type="NCBI Taxonomy" id="2320271"/>
    <lineage>
        <taxon>Bacteria</taxon>
        <taxon>Pseudomonadati</taxon>
        <taxon>Pseudomonadota</taxon>
        <taxon>Alphaproteobacteria</taxon>
        <taxon>Hyphomicrobiales</taxon>
        <taxon>Aurantimonadaceae</taxon>
        <taxon>Aureimonas</taxon>
    </lineage>
</organism>
<dbReference type="NCBIfam" id="TIGR01879">
    <property type="entry name" value="hydantase"/>
    <property type="match status" value="1"/>
</dbReference>
<comment type="cofactor">
    <cofactor evidence="3">
        <name>Zn(2+)</name>
        <dbReference type="ChEBI" id="CHEBI:29105"/>
    </cofactor>
    <text evidence="3">Binds 2 Zn(2+) ions per subunit.</text>
</comment>
<dbReference type="PANTHER" id="PTHR32494:SF5">
    <property type="entry name" value="ALLANTOATE AMIDOHYDROLASE"/>
    <property type="match status" value="1"/>
</dbReference>
<feature type="binding site" evidence="3">
    <location>
        <position position="128"/>
    </location>
    <ligand>
        <name>Zn(2+)</name>
        <dbReference type="ChEBI" id="CHEBI:29105"/>
        <label>2</label>
    </ligand>
</feature>
<evidence type="ECO:0000313" key="5">
    <source>
        <dbReference type="Proteomes" id="UP000265750"/>
    </source>
</evidence>
<evidence type="ECO:0000256" key="1">
    <source>
        <dbReference type="ARBA" id="ARBA00006153"/>
    </source>
</evidence>
<dbReference type="Proteomes" id="UP000265750">
    <property type="component" value="Unassembled WGS sequence"/>
</dbReference>
<keyword evidence="2 4" id="KW-0378">Hydrolase</keyword>
<dbReference type="PANTHER" id="PTHR32494">
    <property type="entry name" value="ALLANTOATE DEIMINASE-RELATED"/>
    <property type="match status" value="1"/>
</dbReference>
<proteinExistence type="inferred from homology"/>
<protein>
    <submittedName>
        <fullName evidence="4">Zn-dependent hydrolase</fullName>
    </submittedName>
</protein>
<dbReference type="InterPro" id="IPR010158">
    <property type="entry name" value="Amidase_Cbmase"/>
</dbReference>
<feature type="binding site" evidence="3">
    <location>
        <position position="93"/>
    </location>
    <ligand>
        <name>Zn(2+)</name>
        <dbReference type="ChEBI" id="CHEBI:29105"/>
        <label>2</label>
    </ligand>
</feature>
<dbReference type="AlphaFoldDB" id="A0A3A1WP69"/>
<gene>
    <name evidence="4" type="ORF">D3218_04170</name>
</gene>
<evidence type="ECO:0000256" key="2">
    <source>
        <dbReference type="ARBA" id="ARBA00022801"/>
    </source>
</evidence>
<dbReference type="Pfam" id="PF01546">
    <property type="entry name" value="Peptidase_M20"/>
    <property type="match status" value="1"/>
</dbReference>
<evidence type="ECO:0000313" key="4">
    <source>
        <dbReference type="EMBL" id="RIY02572.1"/>
    </source>
</evidence>
<accession>A0A3A1WP69</accession>
<comment type="caution">
    <text evidence="4">The sequence shown here is derived from an EMBL/GenBank/DDBJ whole genome shotgun (WGS) entry which is preliminary data.</text>
</comment>
<name>A0A3A1WP69_9HYPH</name>
<feature type="binding site" evidence="3">
    <location>
        <position position="195"/>
    </location>
    <ligand>
        <name>Zn(2+)</name>
        <dbReference type="ChEBI" id="CHEBI:29105"/>
        <label>1</label>
    </ligand>
</feature>
<dbReference type="RefSeq" id="WP_119538650.1">
    <property type="nucleotide sequence ID" value="NZ_QYRN01000002.1"/>
</dbReference>
<keyword evidence="5" id="KW-1185">Reference proteome</keyword>
<dbReference type="Gene3D" id="3.30.70.360">
    <property type="match status" value="1"/>
</dbReference>
<dbReference type="OrthoDB" id="9808195at2"/>
<sequence length="421" mass="44212">MSNLLAAGDLARRLFRELERDTADAPGVTRDAYGRGEAVAHAMVRREALALGAQVRADAAGNLYATLAGADRTLPAVVIGSHLDSVPHGGNFDGAAGVLAGLAVMAELRARGVAPPRDLVVMVTRAEESAWFALSYPGARAALGRLGPEELSTPRGDTGRSLADHMREAGFDPDAVARGEPQIDQGRIAAFVEVHIEQGPALVAMGRPLGLVSAISGGRRYPRARILGRYGHSGAEPRPTRCDVVPGFGDLIGATERIWDRHEAAGHRLTITFGRVESDPAQHGGSVVLGELGFSLDMRSDDPAVLEAVDGAVRESFIEIARTRRLVVEPGAPMAWPAIAMDRGLMDRLARAGAGLGLDLPRLVSGGGHDAAAFAEAGVPTAMLFLRNENGSHNPDETMDPEDFDVAVATLVDFVLGFAAA</sequence>
<evidence type="ECO:0000256" key="3">
    <source>
        <dbReference type="PIRSR" id="PIRSR001235-1"/>
    </source>
</evidence>
<feature type="binding site" evidence="3">
    <location>
        <position position="82"/>
    </location>
    <ligand>
        <name>Zn(2+)</name>
        <dbReference type="ChEBI" id="CHEBI:29105"/>
        <label>1</label>
    </ligand>
</feature>